<proteinExistence type="predicted"/>
<reference evidence="2" key="1">
    <citation type="journal article" date="2016" name="Genome Announc.">
        <title>Draft Genome Sequences of Five Rapidly Growing Mycobacterium Species, M. thermoresistibile, M. fortuitum subsp. acetamidolyticum, M. canariasense, M. brisbanense, and M. novocastrense.</title>
        <authorList>
            <person name="Katahira K."/>
            <person name="Ogura Y."/>
            <person name="Gotoh Y."/>
            <person name="Hayashi T."/>
        </authorList>
    </citation>
    <scope>NUCLEOTIDE SEQUENCE [LARGE SCALE GENOMIC DNA]</scope>
    <source>
        <strain evidence="2">JCM15298</strain>
    </source>
</reference>
<organism evidence="1 2">
    <name type="scientific">Mycolicibacterium canariasense</name>
    <name type="common">Mycobacterium canariasense</name>
    <dbReference type="NCBI Taxonomy" id="228230"/>
    <lineage>
        <taxon>Bacteria</taxon>
        <taxon>Bacillati</taxon>
        <taxon>Actinomycetota</taxon>
        <taxon>Actinomycetes</taxon>
        <taxon>Mycobacteriales</taxon>
        <taxon>Mycobacteriaceae</taxon>
        <taxon>Mycolicibacterium</taxon>
    </lineage>
</organism>
<gene>
    <name evidence="1" type="ORF">RMCC_5742</name>
</gene>
<dbReference type="RefSeq" id="WP_062659563.1">
    <property type="nucleotide sequence ID" value="NZ_BCSY01000098.1"/>
</dbReference>
<dbReference type="EMBL" id="BCSY01000098">
    <property type="protein sequence ID" value="GAS98777.1"/>
    <property type="molecule type" value="Genomic_DNA"/>
</dbReference>
<evidence type="ECO:0000313" key="1">
    <source>
        <dbReference type="EMBL" id="GAS98777.1"/>
    </source>
</evidence>
<sequence length="220" mass="25038">MPEYSLDQARDLIGGDRIPTGAIPAAWWITTDPDQLAAYDRWSADFDAHREQIEALAATIGRTADDAYFTVFGDRSVLTGFSVPREMTYWHEHPDHLPVPEGWRIDRKTDRLVPSRRTKADRESQANKDFAAVASIPNVRTYVSGLPNEVYIENRDMGGTVYGTQYRRGVACVMAFKGGDPDRTPERKRWDDTKVNTNVWHRQRISVLVALREDSERAKA</sequence>
<dbReference type="AlphaFoldDB" id="A0A117IC14"/>
<feature type="non-terminal residue" evidence="1">
    <location>
        <position position="220"/>
    </location>
</feature>
<name>A0A117IC14_MYCCR</name>
<comment type="caution">
    <text evidence="1">The sequence shown here is derived from an EMBL/GenBank/DDBJ whole genome shotgun (WGS) entry which is preliminary data.</text>
</comment>
<protein>
    <submittedName>
        <fullName evidence="1">Uncharacterized protein</fullName>
    </submittedName>
</protein>
<keyword evidence="2" id="KW-1185">Reference proteome</keyword>
<evidence type="ECO:0000313" key="2">
    <source>
        <dbReference type="Proteomes" id="UP000069443"/>
    </source>
</evidence>
<reference evidence="2" key="2">
    <citation type="submission" date="2016-02" db="EMBL/GenBank/DDBJ databases">
        <title>Draft genome sequence of five rapidly growing Mycobacterium species.</title>
        <authorList>
            <person name="Katahira K."/>
            <person name="Gotou Y."/>
            <person name="Iida K."/>
            <person name="Ogura Y."/>
            <person name="Hayashi T."/>
        </authorList>
    </citation>
    <scope>NUCLEOTIDE SEQUENCE [LARGE SCALE GENOMIC DNA]</scope>
    <source>
        <strain evidence="2">JCM15298</strain>
    </source>
</reference>
<dbReference type="Proteomes" id="UP000069443">
    <property type="component" value="Unassembled WGS sequence"/>
</dbReference>
<accession>A0A117IC14</accession>